<accession>A0A9R1RY77</accession>
<name>A0A9R1RY77_TRITD</name>
<protein>
    <submittedName>
        <fullName evidence="1">Uncharacterized protein</fullName>
    </submittedName>
</protein>
<keyword evidence="2" id="KW-1185">Reference proteome</keyword>
<dbReference type="EMBL" id="LT934116">
    <property type="protein sequence ID" value="VAH73543.1"/>
    <property type="molecule type" value="Genomic_DNA"/>
</dbReference>
<dbReference type="AlphaFoldDB" id="A0A9R1RY77"/>
<organism evidence="1 2">
    <name type="scientific">Triticum turgidum subsp. durum</name>
    <name type="common">Durum wheat</name>
    <name type="synonym">Triticum durum</name>
    <dbReference type="NCBI Taxonomy" id="4567"/>
    <lineage>
        <taxon>Eukaryota</taxon>
        <taxon>Viridiplantae</taxon>
        <taxon>Streptophyta</taxon>
        <taxon>Embryophyta</taxon>
        <taxon>Tracheophyta</taxon>
        <taxon>Spermatophyta</taxon>
        <taxon>Magnoliopsida</taxon>
        <taxon>Liliopsida</taxon>
        <taxon>Poales</taxon>
        <taxon>Poaceae</taxon>
        <taxon>BOP clade</taxon>
        <taxon>Pooideae</taxon>
        <taxon>Triticodae</taxon>
        <taxon>Triticeae</taxon>
        <taxon>Triticinae</taxon>
        <taxon>Triticum</taxon>
    </lineage>
</organism>
<evidence type="ECO:0000313" key="2">
    <source>
        <dbReference type="Proteomes" id="UP000324705"/>
    </source>
</evidence>
<gene>
    <name evidence="1" type="ORF">TRITD_3Bv1G043920</name>
</gene>
<sequence>MALSRDASRLAQRPMAVGARRCRPHLTAGDSGSANIFHNMAIMAGTDQYGLPEDALVERAILVHPQLGGKQSVDGETVDTKLWTNLICPQCQAHKGCTIRILTRWLLGRQACAR</sequence>
<reference evidence="1 2" key="1">
    <citation type="submission" date="2017-09" db="EMBL/GenBank/DDBJ databases">
        <authorList>
            <consortium name="International Durum Wheat Genome Sequencing Consortium (IDWGSC)"/>
            <person name="Milanesi L."/>
        </authorList>
    </citation>
    <scope>NUCLEOTIDE SEQUENCE [LARGE SCALE GENOMIC DNA]</scope>
    <source>
        <strain evidence="2">cv. Svevo</strain>
    </source>
</reference>
<proteinExistence type="predicted"/>
<evidence type="ECO:0000313" key="1">
    <source>
        <dbReference type="EMBL" id="VAH73543.1"/>
    </source>
</evidence>
<dbReference type="Proteomes" id="UP000324705">
    <property type="component" value="Chromosome 3B"/>
</dbReference>
<dbReference type="Gramene" id="TRITD3Bv1G043920.1">
    <property type="protein sequence ID" value="TRITD3Bv1G043920.1"/>
    <property type="gene ID" value="TRITD3Bv1G043920"/>
</dbReference>